<dbReference type="GO" id="GO:0008168">
    <property type="term" value="F:methyltransferase activity"/>
    <property type="evidence" value="ECO:0007669"/>
    <property type="project" value="UniProtKB-KW"/>
</dbReference>
<proteinExistence type="inferred from homology"/>
<comment type="caution">
    <text evidence="3">The sequence shown here is derived from an EMBL/GenBank/DDBJ whole genome shotgun (WGS) entry which is preliminary data.</text>
</comment>
<dbReference type="InterPro" id="IPR029063">
    <property type="entry name" value="SAM-dependent_MTases_sf"/>
</dbReference>
<evidence type="ECO:0000313" key="4">
    <source>
        <dbReference type="Proteomes" id="UP001175000"/>
    </source>
</evidence>
<feature type="compositionally biased region" description="Low complexity" evidence="2">
    <location>
        <begin position="11"/>
        <end position="27"/>
    </location>
</feature>
<dbReference type="Proteomes" id="UP001175000">
    <property type="component" value="Unassembled WGS sequence"/>
</dbReference>
<feature type="compositionally biased region" description="Polar residues" evidence="2">
    <location>
        <begin position="1"/>
        <end position="10"/>
    </location>
</feature>
<dbReference type="Gene3D" id="3.40.50.150">
    <property type="entry name" value="Vaccinia Virus protein VP39"/>
    <property type="match status" value="1"/>
</dbReference>
<feature type="region of interest" description="Disordered" evidence="2">
    <location>
        <begin position="1"/>
        <end position="34"/>
    </location>
</feature>
<dbReference type="CDD" id="cd02440">
    <property type="entry name" value="AdoMet_MTases"/>
    <property type="match status" value="1"/>
</dbReference>
<dbReference type="SUPFAM" id="SSF53335">
    <property type="entry name" value="S-adenosyl-L-methionine-dependent methyltransferases"/>
    <property type="match status" value="1"/>
</dbReference>
<sequence>MADTTSPKTNPASSPKSGTSSPKAASPPGAPLKHGRTYHAYKAGQYLLPNDDVSTVRGEVERNTDHLLAKEKPIKRVFEAGCGTGIWAIDFADGYPEASVVGIDLSPVQPEFVPPNLEFFVDDLESDWTFVQPFDFIYCRLLTGSILDWPKRFGQTFTHLHPGGYIELFDTLNPLVSDDGTLTEDSGLSKWNRLLVEASEKLGRPLNSYTSYTKQLADAGFVNIVDTRFKWPMNTWPKDAQDKNGVQAVSLMLFTNVLGWTADQAEVLLVDVRKDAKNRAIHRYWPIHAVYAQKPE</sequence>
<gene>
    <name evidence="3" type="ORF">B0T14DRAFT_540407</name>
</gene>
<evidence type="ECO:0000313" key="3">
    <source>
        <dbReference type="EMBL" id="KAK0611208.1"/>
    </source>
</evidence>
<evidence type="ECO:0000256" key="2">
    <source>
        <dbReference type="SAM" id="MobiDB-lite"/>
    </source>
</evidence>
<dbReference type="AlphaFoldDB" id="A0AA39U2N4"/>
<reference evidence="3" key="1">
    <citation type="submission" date="2023-06" db="EMBL/GenBank/DDBJ databases">
        <title>Genome-scale phylogeny and comparative genomics of the fungal order Sordariales.</title>
        <authorList>
            <consortium name="Lawrence Berkeley National Laboratory"/>
            <person name="Hensen N."/>
            <person name="Bonometti L."/>
            <person name="Westerberg I."/>
            <person name="Brannstrom I.O."/>
            <person name="Guillou S."/>
            <person name="Cros-Aarteil S."/>
            <person name="Calhoun S."/>
            <person name="Haridas S."/>
            <person name="Kuo A."/>
            <person name="Mondo S."/>
            <person name="Pangilinan J."/>
            <person name="Riley R."/>
            <person name="Labutti K."/>
            <person name="Andreopoulos B."/>
            <person name="Lipzen A."/>
            <person name="Chen C."/>
            <person name="Yanf M."/>
            <person name="Daum C."/>
            <person name="Ng V."/>
            <person name="Clum A."/>
            <person name="Steindorff A."/>
            <person name="Ohm R."/>
            <person name="Martin F."/>
            <person name="Silar P."/>
            <person name="Natvig D."/>
            <person name="Lalanne C."/>
            <person name="Gautier V."/>
            <person name="Ament-Velasquez S.L."/>
            <person name="Kruys A."/>
            <person name="Hutchinson M.I."/>
            <person name="Powell A.J."/>
            <person name="Barry K."/>
            <person name="Miller A.N."/>
            <person name="Grigoriev I.V."/>
            <person name="Debuchy R."/>
            <person name="Gladieux P."/>
            <person name="Thoren M.H."/>
            <person name="Johannesson H."/>
        </authorList>
    </citation>
    <scope>NUCLEOTIDE SEQUENCE</scope>
    <source>
        <strain evidence="3">CBS 606.72</strain>
    </source>
</reference>
<accession>A0AA39U2N4</accession>
<name>A0AA39U2N4_9PEZI</name>
<dbReference type="EMBL" id="JAULSU010000007">
    <property type="protein sequence ID" value="KAK0611208.1"/>
    <property type="molecule type" value="Genomic_DNA"/>
</dbReference>
<dbReference type="Pfam" id="PF13489">
    <property type="entry name" value="Methyltransf_23"/>
    <property type="match status" value="1"/>
</dbReference>
<keyword evidence="4" id="KW-1185">Reference proteome</keyword>
<keyword evidence="3" id="KW-0808">Transferase</keyword>
<protein>
    <submittedName>
        <fullName evidence="3">S-adenosyl-L-methionine-dependent methyltransferase</fullName>
    </submittedName>
</protein>
<dbReference type="PANTHER" id="PTHR43591:SF31">
    <property type="entry name" value="LAEA-LIKE, PUTATIVE (AFU_ORTHOLOGUE AFUA_8G01930)-RELATED"/>
    <property type="match status" value="1"/>
</dbReference>
<dbReference type="GO" id="GO:0032259">
    <property type="term" value="P:methylation"/>
    <property type="evidence" value="ECO:0007669"/>
    <property type="project" value="UniProtKB-KW"/>
</dbReference>
<organism evidence="3 4">
    <name type="scientific">Immersiella caudata</name>
    <dbReference type="NCBI Taxonomy" id="314043"/>
    <lineage>
        <taxon>Eukaryota</taxon>
        <taxon>Fungi</taxon>
        <taxon>Dikarya</taxon>
        <taxon>Ascomycota</taxon>
        <taxon>Pezizomycotina</taxon>
        <taxon>Sordariomycetes</taxon>
        <taxon>Sordariomycetidae</taxon>
        <taxon>Sordariales</taxon>
        <taxon>Lasiosphaeriaceae</taxon>
        <taxon>Immersiella</taxon>
    </lineage>
</organism>
<evidence type="ECO:0000256" key="1">
    <source>
        <dbReference type="ARBA" id="ARBA00038158"/>
    </source>
</evidence>
<keyword evidence="3" id="KW-0489">Methyltransferase</keyword>
<dbReference type="PANTHER" id="PTHR43591">
    <property type="entry name" value="METHYLTRANSFERASE"/>
    <property type="match status" value="1"/>
</dbReference>
<comment type="similarity">
    <text evidence="1">Belongs to the methyltransferase superfamily. LaeA methyltransferase family.</text>
</comment>